<organism evidence="17 18">
    <name type="scientific">Devosia subaequoris</name>
    <dbReference type="NCBI Taxonomy" id="395930"/>
    <lineage>
        <taxon>Bacteria</taxon>
        <taxon>Pseudomonadati</taxon>
        <taxon>Pseudomonadota</taxon>
        <taxon>Alphaproteobacteria</taxon>
        <taxon>Hyphomicrobiales</taxon>
        <taxon>Devosiaceae</taxon>
        <taxon>Devosia</taxon>
    </lineage>
</organism>
<dbReference type="GO" id="GO:0003723">
    <property type="term" value="F:RNA binding"/>
    <property type="evidence" value="ECO:0007669"/>
    <property type="project" value="InterPro"/>
</dbReference>
<keyword evidence="4 17" id="KW-0413">Isomerase</keyword>
<comment type="caution">
    <text evidence="17">The sequence shown here is derived from an EMBL/GenBank/DDBJ whole genome shotgun (WGS) entry which is preliminary data.</text>
</comment>
<dbReference type="Gene3D" id="3.30.2350.10">
    <property type="entry name" value="Pseudouridine synthase"/>
    <property type="match status" value="1"/>
</dbReference>
<evidence type="ECO:0000256" key="11">
    <source>
        <dbReference type="ARBA" id="ARBA00041266"/>
    </source>
</evidence>
<dbReference type="GO" id="GO:0008033">
    <property type="term" value="P:tRNA processing"/>
    <property type="evidence" value="ECO:0007669"/>
    <property type="project" value="UniProtKB-KW"/>
</dbReference>
<evidence type="ECO:0000256" key="1">
    <source>
        <dbReference type="ARBA" id="ARBA00010876"/>
    </source>
</evidence>
<evidence type="ECO:0000256" key="15">
    <source>
        <dbReference type="ARBA" id="ARBA00043143"/>
    </source>
</evidence>
<dbReference type="CDD" id="cd02869">
    <property type="entry name" value="PseudoU_synth_RluA_like"/>
    <property type="match status" value="1"/>
</dbReference>
<dbReference type="InterPro" id="IPR006224">
    <property type="entry name" value="PsdUridine_synth_RluA-like_CS"/>
</dbReference>
<dbReference type="InterPro" id="IPR050188">
    <property type="entry name" value="RluA_PseudoU_synthase"/>
</dbReference>
<evidence type="ECO:0000259" key="16">
    <source>
        <dbReference type="Pfam" id="PF00849"/>
    </source>
</evidence>
<keyword evidence="3" id="KW-0819">tRNA processing</keyword>
<dbReference type="EC" id="5.4.99.28" evidence="8"/>
<comment type="similarity">
    <text evidence="1">Belongs to the pseudouridine synthase RluA family.</text>
</comment>
<sequence>MSLLQGLMPAMPTLKDYFPPTDPYLNIIHVDDDILVVDKQSGLLSVPGKDPSLWDCVEYRARQTYPSAGMCHRLDKDTSGVLVLALNKRAHGRIGSQFEHRKTTKSYIARVSGVIKEDSGLIDLPLATDWLNKPRQRVDHDHGRASQTEWHVIERENNATRVRLIPLTGRTHQLRVHMKAIGHVILGDAFYSEGADLAAADRLQLHAAELGFAHPTTEVSTTFVAPTPF</sequence>
<dbReference type="Pfam" id="PF00849">
    <property type="entry name" value="PseudoU_synth_2"/>
    <property type="match status" value="1"/>
</dbReference>
<comment type="catalytic activity">
    <reaction evidence="6">
        <text>uridine(746) in 23S rRNA = pseudouridine(746) in 23S rRNA</text>
        <dbReference type="Rhea" id="RHEA:42548"/>
        <dbReference type="Rhea" id="RHEA-COMP:10109"/>
        <dbReference type="Rhea" id="RHEA-COMP:10110"/>
        <dbReference type="ChEBI" id="CHEBI:65314"/>
        <dbReference type="ChEBI" id="CHEBI:65315"/>
        <dbReference type="EC" id="5.4.99.29"/>
    </reaction>
</comment>
<dbReference type="GO" id="GO:0160142">
    <property type="term" value="F:23S rRNA pseudouridine(746) synthase activity"/>
    <property type="evidence" value="ECO:0007669"/>
    <property type="project" value="UniProtKB-EC"/>
</dbReference>
<evidence type="ECO:0000256" key="8">
    <source>
        <dbReference type="ARBA" id="ARBA00038944"/>
    </source>
</evidence>
<evidence type="ECO:0000256" key="13">
    <source>
        <dbReference type="ARBA" id="ARBA00042844"/>
    </source>
</evidence>
<reference evidence="17 18" key="1">
    <citation type="submission" date="2020-08" db="EMBL/GenBank/DDBJ databases">
        <title>Genomic Encyclopedia of Type Strains, Phase IV (KMG-IV): sequencing the most valuable type-strain genomes for metagenomic binning, comparative biology and taxonomic classification.</title>
        <authorList>
            <person name="Goeker M."/>
        </authorList>
    </citation>
    <scope>NUCLEOTIDE SEQUENCE [LARGE SCALE GENOMIC DNA]</scope>
    <source>
        <strain evidence="17 18">DSM 23447</strain>
    </source>
</reference>
<evidence type="ECO:0000256" key="9">
    <source>
        <dbReference type="ARBA" id="ARBA00038945"/>
    </source>
</evidence>
<dbReference type="InterPro" id="IPR006145">
    <property type="entry name" value="PsdUridine_synth_RsuA/RluA"/>
</dbReference>
<dbReference type="GO" id="GO:0000455">
    <property type="term" value="P:enzyme-directed rRNA pseudouridine synthesis"/>
    <property type="evidence" value="ECO:0007669"/>
    <property type="project" value="TreeGrafter"/>
</dbReference>
<evidence type="ECO:0000256" key="2">
    <source>
        <dbReference type="ARBA" id="ARBA00022552"/>
    </source>
</evidence>
<proteinExistence type="inferred from homology"/>
<name>A0A7W6IKR0_9HYPH</name>
<dbReference type="EMBL" id="JACIEW010000002">
    <property type="protein sequence ID" value="MBB4051422.1"/>
    <property type="molecule type" value="Genomic_DNA"/>
</dbReference>
<evidence type="ECO:0000313" key="18">
    <source>
        <dbReference type="Proteomes" id="UP000547011"/>
    </source>
</evidence>
<evidence type="ECO:0000256" key="7">
    <source>
        <dbReference type="ARBA" id="ARBA00037305"/>
    </source>
</evidence>
<comment type="function">
    <text evidence="7">Dual specificity enzyme that catalyzes the synthesis of pseudouridine from uracil-746 in 23S ribosomal RNA and from uracil-32 in the anticodon stem and loop of transfer RNAs.</text>
</comment>
<dbReference type="PANTHER" id="PTHR21600:SF91">
    <property type="entry name" value="DUAL-SPECIFICITY RNA PSEUDOURIDINE SYNTHASE RLUA"/>
    <property type="match status" value="1"/>
</dbReference>
<dbReference type="GO" id="GO:0160151">
    <property type="term" value="F:tRNA pseudouridine(32) synthase activity"/>
    <property type="evidence" value="ECO:0007669"/>
    <property type="project" value="UniProtKB-EC"/>
</dbReference>
<keyword evidence="18" id="KW-1185">Reference proteome</keyword>
<dbReference type="RefSeq" id="WP_246349453.1">
    <property type="nucleotide sequence ID" value="NZ_JACIEW010000002.1"/>
</dbReference>
<evidence type="ECO:0000256" key="6">
    <source>
        <dbReference type="ARBA" id="ARBA00036916"/>
    </source>
</evidence>
<dbReference type="InterPro" id="IPR020103">
    <property type="entry name" value="PsdUridine_synth_cat_dom_sf"/>
</dbReference>
<accession>A0A7W6IKR0</accession>
<dbReference type="SUPFAM" id="SSF55120">
    <property type="entry name" value="Pseudouridine synthase"/>
    <property type="match status" value="1"/>
</dbReference>
<evidence type="ECO:0000256" key="5">
    <source>
        <dbReference type="ARBA" id="ARBA00036184"/>
    </source>
</evidence>
<dbReference type="Proteomes" id="UP000547011">
    <property type="component" value="Unassembled WGS sequence"/>
</dbReference>
<dbReference type="PROSITE" id="PS01129">
    <property type="entry name" value="PSI_RLU"/>
    <property type="match status" value="1"/>
</dbReference>
<evidence type="ECO:0000256" key="10">
    <source>
        <dbReference type="ARBA" id="ARBA00039988"/>
    </source>
</evidence>
<evidence type="ECO:0000313" key="17">
    <source>
        <dbReference type="EMBL" id="MBB4051422.1"/>
    </source>
</evidence>
<evidence type="ECO:0000256" key="3">
    <source>
        <dbReference type="ARBA" id="ARBA00022694"/>
    </source>
</evidence>
<dbReference type="EC" id="5.4.99.29" evidence="9"/>
<evidence type="ECO:0000256" key="14">
    <source>
        <dbReference type="ARBA" id="ARBA00042883"/>
    </source>
</evidence>
<evidence type="ECO:0000256" key="4">
    <source>
        <dbReference type="ARBA" id="ARBA00023235"/>
    </source>
</evidence>
<comment type="catalytic activity">
    <reaction evidence="5">
        <text>uridine(32) in tRNA = pseudouridine(32) in tRNA</text>
        <dbReference type="Rhea" id="RHEA:42544"/>
        <dbReference type="Rhea" id="RHEA-COMP:10107"/>
        <dbReference type="Rhea" id="RHEA-COMP:10108"/>
        <dbReference type="ChEBI" id="CHEBI:65314"/>
        <dbReference type="ChEBI" id="CHEBI:65315"/>
        <dbReference type="EC" id="5.4.99.28"/>
    </reaction>
</comment>
<protein>
    <recommendedName>
        <fullName evidence="10">Dual-specificity RNA pseudouridine synthase RluA</fullName>
        <ecNumber evidence="8">5.4.99.28</ecNumber>
        <ecNumber evidence="9">5.4.99.29</ecNumber>
    </recommendedName>
    <alternativeName>
        <fullName evidence="11">23S rRNA pseudouridine(746) synthase</fullName>
    </alternativeName>
    <alternativeName>
        <fullName evidence="14">Ribosomal large subunit pseudouridine synthase A</fullName>
    </alternativeName>
    <alternativeName>
        <fullName evidence="13">rRNA pseudouridylate synthase A</fullName>
    </alternativeName>
    <alternativeName>
        <fullName evidence="15">rRNA-uridine isomerase A</fullName>
    </alternativeName>
    <alternativeName>
        <fullName evidence="12">tRNA pseudouridine(32) synthase</fullName>
    </alternativeName>
</protein>
<gene>
    <name evidence="17" type="ORF">GGR20_001058</name>
</gene>
<evidence type="ECO:0000256" key="12">
    <source>
        <dbReference type="ARBA" id="ARBA00042372"/>
    </source>
</evidence>
<keyword evidence="2" id="KW-0698">rRNA processing</keyword>
<dbReference type="AlphaFoldDB" id="A0A7W6IKR0"/>
<dbReference type="PANTHER" id="PTHR21600">
    <property type="entry name" value="MITOCHONDRIAL RNA PSEUDOURIDINE SYNTHASE"/>
    <property type="match status" value="1"/>
</dbReference>
<feature type="domain" description="Pseudouridine synthase RsuA/RluA-like" evidence="16">
    <location>
        <begin position="33"/>
        <end position="179"/>
    </location>
</feature>